<gene>
    <name evidence="3" type="ORF">VC82_1749</name>
</gene>
<dbReference type="Pfam" id="PF07876">
    <property type="entry name" value="Dabb"/>
    <property type="match status" value="1"/>
</dbReference>
<accession>A0A0D5YTY8</accession>
<evidence type="ECO:0000313" key="3">
    <source>
        <dbReference type="EMBL" id="AKA35359.1"/>
    </source>
</evidence>
<dbReference type="SUPFAM" id="SSF54909">
    <property type="entry name" value="Dimeric alpha+beta barrel"/>
    <property type="match status" value="1"/>
</dbReference>
<feature type="signal peptide" evidence="1">
    <location>
        <begin position="1"/>
        <end position="19"/>
    </location>
</feature>
<dbReference type="RefSeq" id="WP_045802022.1">
    <property type="nucleotide sequence ID" value="NZ_CP011071.1"/>
</dbReference>
<dbReference type="KEGG" id="mlt:VC82_1749"/>
<keyword evidence="4" id="KW-1185">Reference proteome</keyword>
<name>A0A0D5YTY8_9FLAO</name>
<dbReference type="HOGENOM" id="CLU_080664_5_0_10"/>
<dbReference type="PATRIC" id="fig|516051.4.peg.1804"/>
<reference evidence="3 4" key="1">
    <citation type="submission" date="2015-03" db="EMBL/GenBank/DDBJ databases">
        <title>Complete genome sequence of Muricauda lutaonensis CC-HSB-11T, isolated from a coastal hot spring.</title>
        <authorList>
            <person name="Kim K.M."/>
        </authorList>
    </citation>
    <scope>NUCLEOTIDE SEQUENCE [LARGE SCALE GENOMIC DNA]</scope>
    <source>
        <strain evidence="3 4">CC-HSB-11</strain>
    </source>
</reference>
<evidence type="ECO:0000313" key="4">
    <source>
        <dbReference type="Proteomes" id="UP000032726"/>
    </source>
</evidence>
<organism evidence="3 4">
    <name type="scientific">Flagellimonas lutaonensis</name>
    <dbReference type="NCBI Taxonomy" id="516051"/>
    <lineage>
        <taxon>Bacteria</taxon>
        <taxon>Pseudomonadati</taxon>
        <taxon>Bacteroidota</taxon>
        <taxon>Flavobacteriia</taxon>
        <taxon>Flavobacteriales</taxon>
        <taxon>Flavobacteriaceae</taxon>
        <taxon>Flagellimonas</taxon>
    </lineage>
</organism>
<proteinExistence type="predicted"/>
<dbReference type="PROSITE" id="PS51502">
    <property type="entry name" value="S_R_A_B_BARREL"/>
    <property type="match status" value="1"/>
</dbReference>
<evidence type="ECO:0000256" key="1">
    <source>
        <dbReference type="SAM" id="SignalP"/>
    </source>
</evidence>
<dbReference type="InterPro" id="IPR013097">
    <property type="entry name" value="Dabb"/>
</dbReference>
<dbReference type="EMBL" id="CP011071">
    <property type="protein sequence ID" value="AKA35359.1"/>
    <property type="molecule type" value="Genomic_DNA"/>
</dbReference>
<sequence>MKKSILTFALLLVTAITFAQSDDTVNEFDSNFAHVVYFWFNDPDDEQARERFEASLRKFLDNSKYAKTNFIGTPPKAVRDVVDDSFTYNLIVTFESAEAQEGYQKEEAHITFIEECKDLWKKVIVYDAQGI</sequence>
<evidence type="ECO:0000259" key="2">
    <source>
        <dbReference type="PROSITE" id="PS51502"/>
    </source>
</evidence>
<dbReference type="OrthoDB" id="7189263at2"/>
<feature type="chain" id="PRO_5002300346" evidence="1">
    <location>
        <begin position="20"/>
        <end position="131"/>
    </location>
</feature>
<dbReference type="SMART" id="SM00886">
    <property type="entry name" value="Dabb"/>
    <property type="match status" value="1"/>
</dbReference>
<feature type="domain" description="Stress-response A/B barrel" evidence="2">
    <location>
        <begin position="32"/>
        <end position="128"/>
    </location>
</feature>
<dbReference type="InterPro" id="IPR011008">
    <property type="entry name" value="Dimeric_a/b-barrel"/>
</dbReference>
<dbReference type="STRING" id="516051.VC82_1749"/>
<dbReference type="Gene3D" id="3.30.70.100">
    <property type="match status" value="1"/>
</dbReference>
<protein>
    <submittedName>
        <fullName evidence="3">Stress responsive protein</fullName>
    </submittedName>
</protein>
<dbReference type="Proteomes" id="UP000032726">
    <property type="component" value="Chromosome"/>
</dbReference>
<keyword evidence="1" id="KW-0732">Signal</keyword>
<dbReference type="AlphaFoldDB" id="A0A0D5YTY8"/>